<dbReference type="OrthoDB" id="798527at2"/>
<dbReference type="PROSITE" id="PS51257">
    <property type="entry name" value="PROKAR_LIPOPROTEIN"/>
    <property type="match status" value="1"/>
</dbReference>
<dbReference type="EMBL" id="SJSM01000002">
    <property type="protein sequence ID" value="TCC98478.1"/>
    <property type="molecule type" value="Genomic_DNA"/>
</dbReference>
<accession>A0A4R0NEC2</accession>
<organism evidence="1 2">
    <name type="scientific">Pedobacter hiemivivus</name>
    <dbReference type="NCBI Taxonomy" id="2530454"/>
    <lineage>
        <taxon>Bacteria</taxon>
        <taxon>Pseudomonadati</taxon>
        <taxon>Bacteroidota</taxon>
        <taxon>Sphingobacteriia</taxon>
        <taxon>Sphingobacteriales</taxon>
        <taxon>Sphingobacteriaceae</taxon>
        <taxon>Pedobacter</taxon>
    </lineage>
</organism>
<evidence type="ECO:0000313" key="2">
    <source>
        <dbReference type="Proteomes" id="UP000291117"/>
    </source>
</evidence>
<reference evidence="1 2" key="1">
    <citation type="submission" date="2019-02" db="EMBL/GenBank/DDBJ databases">
        <title>Pedobacter sp. RP-3-8 sp. nov., isolated from Arctic soil.</title>
        <authorList>
            <person name="Dahal R.H."/>
        </authorList>
    </citation>
    <scope>NUCLEOTIDE SEQUENCE [LARGE SCALE GENOMIC DNA]</scope>
    <source>
        <strain evidence="1 2">RP-3-8</strain>
    </source>
</reference>
<gene>
    <name evidence="1" type="ORF">EZ444_04130</name>
</gene>
<dbReference type="Proteomes" id="UP000291117">
    <property type="component" value="Unassembled WGS sequence"/>
</dbReference>
<keyword evidence="2" id="KW-1185">Reference proteome</keyword>
<comment type="caution">
    <text evidence="1">The sequence shown here is derived from an EMBL/GenBank/DDBJ whole genome shotgun (WGS) entry which is preliminary data.</text>
</comment>
<protein>
    <submittedName>
        <fullName evidence="1">Uncharacterized protein</fullName>
    </submittedName>
</protein>
<proteinExistence type="predicted"/>
<sequence>MKNFKFQFLLVLLVVLFIAGCSAGLEQNIPGTYVNKASSEFSIAYDTLVVEHDKDLNYLIHRKTGFQLIDEKGRVGDLQIEREAWKAVYDEGSQSMTENRKGRVISFEFKQGLLILENSRYQRIN</sequence>
<dbReference type="RefSeq" id="WP_131607461.1">
    <property type="nucleotide sequence ID" value="NZ_SJSM01000002.1"/>
</dbReference>
<evidence type="ECO:0000313" key="1">
    <source>
        <dbReference type="EMBL" id="TCC98478.1"/>
    </source>
</evidence>
<name>A0A4R0NEC2_9SPHI</name>
<dbReference type="AlphaFoldDB" id="A0A4R0NEC2"/>